<sequence>MQKRARGSGSQISSGDYRLLLKIIKITSHKGVLNESSAEHRFTGEMIYFFISKWVCLHASLSAWHCNHTIESTWWPGIHI</sequence>
<dbReference type="AlphaFoldDB" id="A0ABC8UN92"/>
<evidence type="ECO:0000313" key="2">
    <source>
        <dbReference type="Proteomes" id="UP001642360"/>
    </source>
</evidence>
<comment type="caution">
    <text evidence="1">The sequence shown here is derived from an EMBL/GenBank/DDBJ whole genome shotgun (WGS) entry which is preliminary data.</text>
</comment>
<accession>A0ABC8UN92</accession>
<organism evidence="1 2">
    <name type="scientific">Ilex paraguariensis</name>
    <name type="common">yerba mate</name>
    <dbReference type="NCBI Taxonomy" id="185542"/>
    <lineage>
        <taxon>Eukaryota</taxon>
        <taxon>Viridiplantae</taxon>
        <taxon>Streptophyta</taxon>
        <taxon>Embryophyta</taxon>
        <taxon>Tracheophyta</taxon>
        <taxon>Spermatophyta</taxon>
        <taxon>Magnoliopsida</taxon>
        <taxon>eudicotyledons</taxon>
        <taxon>Gunneridae</taxon>
        <taxon>Pentapetalae</taxon>
        <taxon>asterids</taxon>
        <taxon>campanulids</taxon>
        <taxon>Aquifoliales</taxon>
        <taxon>Aquifoliaceae</taxon>
        <taxon>Ilex</taxon>
    </lineage>
</organism>
<gene>
    <name evidence="1" type="ORF">ILEXP_LOCUS52732</name>
</gene>
<name>A0ABC8UN92_9AQUA</name>
<keyword evidence="2" id="KW-1185">Reference proteome</keyword>
<dbReference type="EMBL" id="CAUOFW020008390">
    <property type="protein sequence ID" value="CAK9182525.1"/>
    <property type="molecule type" value="Genomic_DNA"/>
</dbReference>
<proteinExistence type="predicted"/>
<dbReference type="Proteomes" id="UP001642360">
    <property type="component" value="Unassembled WGS sequence"/>
</dbReference>
<reference evidence="1 2" key="1">
    <citation type="submission" date="2024-02" db="EMBL/GenBank/DDBJ databases">
        <authorList>
            <person name="Vignale AGUSTIN F."/>
            <person name="Sosa J E."/>
            <person name="Modenutti C."/>
        </authorList>
    </citation>
    <scope>NUCLEOTIDE SEQUENCE [LARGE SCALE GENOMIC DNA]</scope>
</reference>
<protein>
    <submittedName>
        <fullName evidence="1">Uncharacterized protein</fullName>
    </submittedName>
</protein>
<evidence type="ECO:0000313" key="1">
    <source>
        <dbReference type="EMBL" id="CAK9182525.1"/>
    </source>
</evidence>